<evidence type="ECO:0000313" key="3">
    <source>
        <dbReference type="Proteomes" id="UP000190744"/>
    </source>
</evidence>
<proteinExistence type="predicted"/>
<feature type="compositionally biased region" description="Basic and acidic residues" evidence="1">
    <location>
        <begin position="104"/>
        <end position="118"/>
    </location>
</feature>
<gene>
    <name evidence="2" type="ORF">PEBR_38200</name>
</gene>
<feature type="compositionally biased region" description="Low complexity" evidence="1">
    <location>
        <begin position="93"/>
        <end position="102"/>
    </location>
</feature>
<feature type="compositionally biased region" description="Polar residues" evidence="1">
    <location>
        <begin position="19"/>
        <end position="41"/>
    </location>
</feature>
<feature type="region of interest" description="Disordered" evidence="1">
    <location>
        <begin position="1"/>
        <end position="62"/>
    </location>
</feature>
<feature type="region of interest" description="Disordered" evidence="1">
    <location>
        <begin position="91"/>
        <end position="172"/>
    </location>
</feature>
<dbReference type="Proteomes" id="UP000190744">
    <property type="component" value="Unassembled WGS sequence"/>
</dbReference>
<evidence type="ECO:0000313" key="2">
    <source>
        <dbReference type="EMBL" id="OOQ82989.1"/>
    </source>
</evidence>
<accession>A0A1S9RBT7</accession>
<organism evidence="2 3">
    <name type="scientific">Penicillium brasilianum</name>
    <dbReference type="NCBI Taxonomy" id="104259"/>
    <lineage>
        <taxon>Eukaryota</taxon>
        <taxon>Fungi</taxon>
        <taxon>Dikarya</taxon>
        <taxon>Ascomycota</taxon>
        <taxon>Pezizomycotina</taxon>
        <taxon>Eurotiomycetes</taxon>
        <taxon>Eurotiomycetidae</taxon>
        <taxon>Eurotiales</taxon>
        <taxon>Aspergillaceae</taxon>
        <taxon>Penicillium</taxon>
    </lineage>
</organism>
<dbReference type="AlphaFoldDB" id="A0A1S9RBT7"/>
<comment type="caution">
    <text evidence="2">The sequence shown here is derived from an EMBL/GenBank/DDBJ whole genome shotgun (WGS) entry which is preliminary data.</text>
</comment>
<protein>
    <submittedName>
        <fullName evidence="2">Uncharacterized protein</fullName>
    </submittedName>
</protein>
<reference evidence="3" key="1">
    <citation type="submission" date="2015-09" db="EMBL/GenBank/DDBJ databases">
        <authorList>
            <person name="Fill T.P."/>
            <person name="Baretta J.F."/>
            <person name="de Almeida L.G."/>
            <person name="Rocha M."/>
            <person name="de Souza D.H."/>
            <person name="Malavazi I."/>
            <person name="Cerdeira L.T."/>
            <person name="Hong H."/>
            <person name="Samborskyy M."/>
            <person name="de Vasconcelos A.T."/>
            <person name="Leadlay P."/>
            <person name="Rodrigues-Filho E."/>
        </authorList>
    </citation>
    <scope>NUCLEOTIDE SEQUENCE [LARGE SCALE GENOMIC DNA]</scope>
    <source>
        <strain evidence="3">LaBioMMi 136</strain>
    </source>
</reference>
<feature type="compositionally biased region" description="Basic and acidic residues" evidence="1">
    <location>
        <begin position="130"/>
        <end position="141"/>
    </location>
</feature>
<evidence type="ECO:0000256" key="1">
    <source>
        <dbReference type="SAM" id="MobiDB-lite"/>
    </source>
</evidence>
<name>A0A1S9RBT7_PENBI</name>
<sequence>MTSKRPLLIPHKRPLLPPTTHTTSNSKQVYKVLNPSTTPATTHMKPPLDDNQDEETRESTINKPVRVEFSFASSPQPFLDPPAWEAMLKRARATAASASAGENESERASDSTRRRGEILSEASGPVESPDQQRIRREREAEYGSMAIRGRSSVSGRGKRTRVSGRGYWGGRY</sequence>
<dbReference type="EMBL" id="LJBN01000205">
    <property type="protein sequence ID" value="OOQ82989.1"/>
    <property type="molecule type" value="Genomic_DNA"/>
</dbReference>